<dbReference type="Proteomes" id="UP001155241">
    <property type="component" value="Unassembled WGS sequence"/>
</dbReference>
<accession>A0A9X2FFX5</accession>
<comment type="caution">
    <text evidence="1">The sequence shown here is derived from an EMBL/GenBank/DDBJ whole genome shotgun (WGS) entry which is preliminary data.</text>
</comment>
<name>A0A9X2FFX5_9BACT</name>
<sequence length="166" mass="19125">MNDSSENDRDRELEREIRERRKFSLAEAIGRLGGGKLMKGASPVTRERQAEILIESYLQQHLRDSEGTLQRVLLRRVVGSQRLLESGYEQPLEALAEYCQRLLDSEGHLQDFVRAVDAEWGRMYLERPRFERPDHPPADDDPYTYASVARQLQQLVSHITGESGSE</sequence>
<dbReference type="RefSeq" id="WP_252855663.1">
    <property type="nucleotide sequence ID" value="NZ_JAMXLR010000092.1"/>
</dbReference>
<evidence type="ECO:0000313" key="1">
    <source>
        <dbReference type="EMBL" id="MCO6047553.1"/>
    </source>
</evidence>
<keyword evidence="2" id="KW-1185">Reference proteome</keyword>
<reference evidence="1" key="1">
    <citation type="submission" date="2022-06" db="EMBL/GenBank/DDBJ databases">
        <title>Aeoliella straminimaris, a novel planctomycete from sediments.</title>
        <authorList>
            <person name="Vitorino I.R."/>
            <person name="Lage O.M."/>
        </authorList>
    </citation>
    <scope>NUCLEOTIDE SEQUENCE</scope>
    <source>
        <strain evidence="1">ICT_H6.2</strain>
    </source>
</reference>
<proteinExistence type="predicted"/>
<gene>
    <name evidence="1" type="ORF">NG895_26920</name>
</gene>
<evidence type="ECO:0000313" key="2">
    <source>
        <dbReference type="Proteomes" id="UP001155241"/>
    </source>
</evidence>
<organism evidence="1 2">
    <name type="scientific">Aeoliella straminimaris</name>
    <dbReference type="NCBI Taxonomy" id="2954799"/>
    <lineage>
        <taxon>Bacteria</taxon>
        <taxon>Pseudomonadati</taxon>
        <taxon>Planctomycetota</taxon>
        <taxon>Planctomycetia</taxon>
        <taxon>Pirellulales</taxon>
        <taxon>Lacipirellulaceae</taxon>
        <taxon>Aeoliella</taxon>
    </lineage>
</organism>
<dbReference type="AlphaFoldDB" id="A0A9X2FFX5"/>
<dbReference type="EMBL" id="JAMXLR010000092">
    <property type="protein sequence ID" value="MCO6047553.1"/>
    <property type="molecule type" value="Genomic_DNA"/>
</dbReference>
<protein>
    <submittedName>
        <fullName evidence="1">Uncharacterized protein</fullName>
    </submittedName>
</protein>